<keyword evidence="2" id="KW-1185">Reference proteome</keyword>
<organism evidence="1 2">
    <name type="scientific">Stagnimonas aquatica</name>
    <dbReference type="NCBI Taxonomy" id="2689987"/>
    <lineage>
        <taxon>Bacteria</taxon>
        <taxon>Pseudomonadati</taxon>
        <taxon>Pseudomonadota</taxon>
        <taxon>Gammaproteobacteria</taxon>
        <taxon>Nevskiales</taxon>
        <taxon>Nevskiaceae</taxon>
        <taxon>Stagnimonas</taxon>
    </lineage>
</organism>
<evidence type="ECO:0008006" key="3">
    <source>
        <dbReference type="Google" id="ProtNLM"/>
    </source>
</evidence>
<evidence type="ECO:0000313" key="2">
    <source>
        <dbReference type="Proteomes" id="UP000282106"/>
    </source>
</evidence>
<name>A0A3N0VGX0_9GAMM</name>
<dbReference type="RefSeq" id="WP_123210999.1">
    <property type="nucleotide sequence ID" value="NZ_RJVO01000002.1"/>
</dbReference>
<dbReference type="AlphaFoldDB" id="A0A3N0VGX0"/>
<dbReference type="Proteomes" id="UP000282106">
    <property type="component" value="Unassembled WGS sequence"/>
</dbReference>
<reference evidence="1 2" key="1">
    <citation type="submission" date="2018-10" db="EMBL/GenBank/DDBJ databases">
        <authorList>
            <person name="Chen W.-M."/>
        </authorList>
    </citation>
    <scope>NUCLEOTIDE SEQUENCE [LARGE SCALE GENOMIC DNA]</scope>
    <source>
        <strain evidence="1 2">THS-13</strain>
    </source>
</reference>
<protein>
    <recommendedName>
        <fullName evidence="3">Threonyl-tRNA synthetase</fullName>
    </recommendedName>
</protein>
<sequence>MSTAPPNDKTLATEMIAKLPEDATFEDMQYHLYVLEKIRKGDEDIRAGRSHTTEEARILLAKWLKH</sequence>
<gene>
    <name evidence="1" type="ORF">ED208_06170</name>
</gene>
<dbReference type="EMBL" id="RJVO01000002">
    <property type="protein sequence ID" value="ROH91955.1"/>
    <property type="molecule type" value="Genomic_DNA"/>
</dbReference>
<evidence type="ECO:0000313" key="1">
    <source>
        <dbReference type="EMBL" id="ROH91955.1"/>
    </source>
</evidence>
<dbReference type="InParanoid" id="A0A3N0VGX0"/>
<accession>A0A3N0VGX0</accession>
<comment type="caution">
    <text evidence="1">The sequence shown here is derived from an EMBL/GenBank/DDBJ whole genome shotgun (WGS) entry which is preliminary data.</text>
</comment>
<proteinExistence type="predicted"/>